<dbReference type="Proteomes" id="UP000314986">
    <property type="component" value="Unassembled WGS sequence"/>
</dbReference>
<protein>
    <submittedName>
        <fullName evidence="6">SUMO peptidase family member, NEDD8 specific</fullName>
    </submittedName>
</protein>
<sequence length="215" mass="24549">MDPVILSFQDSLLRRSDFSLLNPPNWLNDHVISFAFEYFSAEEYKELSNSVCFISPEVTQFIKCTSSQEELAIFLEPLTLVKKSLVFLAVNDNAMQVAGGTHWSLLVYSRSRNCFSHYDSCHSMNSKHARQIVGKLQPFLGTRSEVPFVEESAPVQQNSYDCGMYVMCNAESLCQHYLRGDERSLQQVVTPAHITQKRVSWKNLIEQLAKQQAKV</sequence>
<comment type="similarity">
    <text evidence="1">Belongs to the peptidase C48 family.</text>
</comment>
<dbReference type="Ensembl" id="ENSCMIT00000004956.1">
    <property type="protein sequence ID" value="ENSCMIP00000004780.1"/>
    <property type="gene ID" value="ENSCMIG00000002832.1"/>
</dbReference>
<keyword evidence="4" id="KW-0788">Thiol protease</keyword>
<dbReference type="Gene3D" id="3.40.395.10">
    <property type="entry name" value="Adenoviral Proteinase, Chain A"/>
    <property type="match status" value="1"/>
</dbReference>
<dbReference type="InParanoid" id="A0A4W3GP89"/>
<accession>A0A4W3GP89</accession>
<evidence type="ECO:0000256" key="3">
    <source>
        <dbReference type="ARBA" id="ARBA00022801"/>
    </source>
</evidence>
<keyword evidence="7" id="KW-1185">Reference proteome</keyword>
<reference evidence="7" key="3">
    <citation type="journal article" date="2014" name="Nature">
        <title>Elephant shark genome provides unique insights into gnathostome evolution.</title>
        <authorList>
            <consortium name="International Elephant Shark Genome Sequencing Consortium"/>
            <person name="Venkatesh B."/>
            <person name="Lee A.P."/>
            <person name="Ravi V."/>
            <person name="Maurya A.K."/>
            <person name="Lian M.M."/>
            <person name="Swann J.B."/>
            <person name="Ohta Y."/>
            <person name="Flajnik M.F."/>
            <person name="Sutoh Y."/>
            <person name="Kasahara M."/>
            <person name="Hoon S."/>
            <person name="Gangu V."/>
            <person name="Roy S.W."/>
            <person name="Irimia M."/>
            <person name="Korzh V."/>
            <person name="Kondrychyn I."/>
            <person name="Lim Z.W."/>
            <person name="Tay B.H."/>
            <person name="Tohari S."/>
            <person name="Kong K.W."/>
            <person name="Ho S."/>
            <person name="Lorente-Galdos B."/>
            <person name="Quilez J."/>
            <person name="Marques-Bonet T."/>
            <person name="Raney B.J."/>
            <person name="Ingham P.W."/>
            <person name="Tay A."/>
            <person name="Hillier L.W."/>
            <person name="Minx P."/>
            <person name="Boehm T."/>
            <person name="Wilson R.K."/>
            <person name="Brenner S."/>
            <person name="Warren W.C."/>
        </authorList>
    </citation>
    <scope>NUCLEOTIDE SEQUENCE [LARGE SCALE GENOMIC DNA]</scope>
</reference>
<reference evidence="6" key="4">
    <citation type="submission" date="2025-08" db="UniProtKB">
        <authorList>
            <consortium name="Ensembl"/>
        </authorList>
    </citation>
    <scope>IDENTIFICATION</scope>
</reference>
<dbReference type="GO" id="GO:0006508">
    <property type="term" value="P:proteolysis"/>
    <property type="evidence" value="ECO:0007669"/>
    <property type="project" value="UniProtKB-KW"/>
</dbReference>
<dbReference type="FunCoup" id="A0A4W3GP89">
    <property type="interactions" value="26"/>
</dbReference>
<proteinExistence type="inferred from homology"/>
<name>A0A4W3GP89_CALMI</name>
<dbReference type="OMA" id="GFYFEYL"/>
<dbReference type="STRING" id="7868.ENSCMIP00000004780"/>
<dbReference type="AlphaFoldDB" id="A0A4W3GP89"/>
<reference evidence="7" key="1">
    <citation type="journal article" date="2006" name="Science">
        <title>Ancient noncoding elements conserved in the human genome.</title>
        <authorList>
            <person name="Venkatesh B."/>
            <person name="Kirkness E.F."/>
            <person name="Loh Y.H."/>
            <person name="Halpern A.L."/>
            <person name="Lee A.P."/>
            <person name="Johnson J."/>
            <person name="Dandona N."/>
            <person name="Viswanathan L.D."/>
            <person name="Tay A."/>
            <person name="Venter J.C."/>
            <person name="Strausberg R.L."/>
            <person name="Brenner S."/>
        </authorList>
    </citation>
    <scope>NUCLEOTIDE SEQUENCE [LARGE SCALE GENOMIC DNA]</scope>
</reference>
<dbReference type="InterPro" id="IPR003653">
    <property type="entry name" value="Peptidase_C48_C"/>
</dbReference>
<dbReference type="InterPro" id="IPR038765">
    <property type="entry name" value="Papain-like_cys_pep_sf"/>
</dbReference>
<evidence type="ECO:0000256" key="1">
    <source>
        <dbReference type="ARBA" id="ARBA00005234"/>
    </source>
</evidence>
<dbReference type="GeneTree" id="ENSGT00390000014038"/>
<evidence type="ECO:0000256" key="2">
    <source>
        <dbReference type="ARBA" id="ARBA00022670"/>
    </source>
</evidence>
<dbReference type="PANTHER" id="PTHR46468:SF1">
    <property type="entry name" value="SENTRIN-SPECIFIC PROTEASE 8"/>
    <property type="match status" value="1"/>
</dbReference>
<dbReference type="GO" id="GO:0019784">
    <property type="term" value="F:deNEDDylase activity"/>
    <property type="evidence" value="ECO:0007669"/>
    <property type="project" value="InterPro"/>
</dbReference>
<evidence type="ECO:0000256" key="4">
    <source>
        <dbReference type="ARBA" id="ARBA00022807"/>
    </source>
</evidence>
<evidence type="ECO:0000259" key="5">
    <source>
        <dbReference type="PROSITE" id="PS50600"/>
    </source>
</evidence>
<keyword evidence="2" id="KW-0645">Protease</keyword>
<reference evidence="6" key="5">
    <citation type="submission" date="2025-09" db="UniProtKB">
        <authorList>
            <consortium name="Ensembl"/>
        </authorList>
    </citation>
    <scope>IDENTIFICATION</scope>
</reference>
<feature type="domain" description="Ubiquitin-like protease family profile" evidence="5">
    <location>
        <begin position="11"/>
        <end position="173"/>
    </location>
</feature>
<evidence type="ECO:0000313" key="7">
    <source>
        <dbReference type="Proteomes" id="UP000314986"/>
    </source>
</evidence>
<organism evidence="6 7">
    <name type="scientific">Callorhinchus milii</name>
    <name type="common">Ghost shark</name>
    <dbReference type="NCBI Taxonomy" id="7868"/>
    <lineage>
        <taxon>Eukaryota</taxon>
        <taxon>Metazoa</taxon>
        <taxon>Chordata</taxon>
        <taxon>Craniata</taxon>
        <taxon>Vertebrata</taxon>
        <taxon>Chondrichthyes</taxon>
        <taxon>Holocephali</taxon>
        <taxon>Chimaeriformes</taxon>
        <taxon>Callorhinchidae</taxon>
        <taxon>Callorhinchus</taxon>
    </lineage>
</organism>
<keyword evidence="3" id="KW-0378">Hydrolase</keyword>
<dbReference type="SUPFAM" id="SSF54001">
    <property type="entry name" value="Cysteine proteinases"/>
    <property type="match status" value="1"/>
</dbReference>
<evidence type="ECO:0000313" key="6">
    <source>
        <dbReference type="Ensembl" id="ENSCMIP00000004780.1"/>
    </source>
</evidence>
<dbReference type="PROSITE" id="PS50600">
    <property type="entry name" value="ULP_PROTEASE"/>
    <property type="match status" value="1"/>
</dbReference>
<dbReference type="PANTHER" id="PTHR46468">
    <property type="entry name" value="SENTRIN-SPECIFIC PROTEASE 8"/>
    <property type="match status" value="1"/>
</dbReference>
<dbReference type="GO" id="GO:0008234">
    <property type="term" value="F:cysteine-type peptidase activity"/>
    <property type="evidence" value="ECO:0007669"/>
    <property type="project" value="UniProtKB-KW"/>
</dbReference>
<dbReference type="Pfam" id="PF02902">
    <property type="entry name" value="Peptidase_C48"/>
    <property type="match status" value="1"/>
</dbReference>
<dbReference type="InterPro" id="IPR044613">
    <property type="entry name" value="Nep1/2-like"/>
</dbReference>
<dbReference type="GO" id="GO:0000338">
    <property type="term" value="P:protein deneddylation"/>
    <property type="evidence" value="ECO:0007669"/>
    <property type="project" value="TreeGrafter"/>
</dbReference>
<reference evidence="7" key="2">
    <citation type="journal article" date="2007" name="PLoS Biol.">
        <title>Survey sequencing and comparative analysis of the elephant shark (Callorhinchus milii) genome.</title>
        <authorList>
            <person name="Venkatesh B."/>
            <person name="Kirkness E.F."/>
            <person name="Loh Y.H."/>
            <person name="Halpern A.L."/>
            <person name="Lee A.P."/>
            <person name="Johnson J."/>
            <person name="Dandona N."/>
            <person name="Viswanathan L.D."/>
            <person name="Tay A."/>
            <person name="Venter J.C."/>
            <person name="Strausberg R.L."/>
            <person name="Brenner S."/>
        </authorList>
    </citation>
    <scope>NUCLEOTIDE SEQUENCE [LARGE SCALE GENOMIC DNA]</scope>
</reference>